<dbReference type="AlphaFoldDB" id="A0A645G5A2"/>
<name>A0A645G5A2_9ZZZZ</name>
<feature type="domain" description="BFD-like [2Fe-2S]-binding" evidence="1">
    <location>
        <begin position="80"/>
        <end position="134"/>
    </location>
</feature>
<dbReference type="EMBL" id="VSSQ01066866">
    <property type="protein sequence ID" value="MPN19324.1"/>
    <property type="molecule type" value="Genomic_DNA"/>
</dbReference>
<protein>
    <recommendedName>
        <fullName evidence="1">BFD-like [2Fe-2S]-binding domain-containing protein</fullName>
    </recommendedName>
</protein>
<comment type="caution">
    <text evidence="2">The sequence shown here is derived from an EMBL/GenBank/DDBJ whole genome shotgun (WGS) entry which is preliminary data.</text>
</comment>
<dbReference type="InterPro" id="IPR036188">
    <property type="entry name" value="FAD/NAD-bd_sf"/>
</dbReference>
<reference evidence="2" key="1">
    <citation type="submission" date="2019-08" db="EMBL/GenBank/DDBJ databases">
        <authorList>
            <person name="Kucharzyk K."/>
            <person name="Murdoch R.W."/>
            <person name="Higgins S."/>
            <person name="Loffler F."/>
        </authorList>
    </citation>
    <scope>NUCLEOTIDE SEQUENCE</scope>
</reference>
<dbReference type="Gene3D" id="1.10.10.1100">
    <property type="entry name" value="BFD-like [2Fe-2S]-binding domain"/>
    <property type="match status" value="1"/>
</dbReference>
<dbReference type="InterPro" id="IPR007419">
    <property type="entry name" value="BFD-like_2Fe2S-bd_dom"/>
</dbReference>
<dbReference type="PANTHER" id="PTHR42720:SF1">
    <property type="entry name" value="GLYCEROL 3-PHOSPHATE OXIDASE"/>
    <property type="match status" value="1"/>
</dbReference>
<evidence type="ECO:0000313" key="2">
    <source>
        <dbReference type="EMBL" id="MPN19324.1"/>
    </source>
</evidence>
<proteinExistence type="predicted"/>
<organism evidence="2">
    <name type="scientific">bioreactor metagenome</name>
    <dbReference type="NCBI Taxonomy" id="1076179"/>
    <lineage>
        <taxon>unclassified sequences</taxon>
        <taxon>metagenomes</taxon>
        <taxon>ecological metagenomes</taxon>
    </lineage>
</organism>
<dbReference type="InterPro" id="IPR041854">
    <property type="entry name" value="BFD-like_2Fe2S-bd_dom_sf"/>
</dbReference>
<gene>
    <name evidence="2" type="ORF">SDC9_166692</name>
</gene>
<dbReference type="Gene3D" id="3.50.50.60">
    <property type="entry name" value="FAD/NAD(P)-binding domain"/>
    <property type="match status" value="1"/>
</dbReference>
<dbReference type="Pfam" id="PF04324">
    <property type="entry name" value="Fer2_BFD"/>
    <property type="match status" value="1"/>
</dbReference>
<dbReference type="InterPro" id="IPR052745">
    <property type="entry name" value="G3P_Oxidase/Oxidoreductase"/>
</dbReference>
<accession>A0A645G5A2</accession>
<sequence length="167" mass="18778">MIFASQKCKNFINVGGIESPGLASAPAVSRYVVEILEQEGLELAKNQKFNPIRKKNKPFSHMTKEERDEVIKQDENNKKIICRCETVTEAEIIDAIHRPCGARTVDGIKRRVRPGMGRCQGGFCGPKVVEIIARELNIPVEEVLKDYEKSNMVIGKVKELRGELVEI</sequence>
<dbReference type="CDD" id="cd19946">
    <property type="entry name" value="GlpA-like_Fer2_BFD-like"/>
    <property type="match status" value="1"/>
</dbReference>
<dbReference type="PANTHER" id="PTHR42720">
    <property type="entry name" value="GLYCEROL-3-PHOSPHATE DEHYDROGENASE"/>
    <property type="match status" value="1"/>
</dbReference>
<evidence type="ECO:0000259" key="1">
    <source>
        <dbReference type="Pfam" id="PF04324"/>
    </source>
</evidence>